<protein>
    <submittedName>
        <fullName evidence="2">Transcription elongation factor</fullName>
    </submittedName>
</protein>
<evidence type="ECO:0000256" key="1">
    <source>
        <dbReference type="SAM" id="MobiDB-lite"/>
    </source>
</evidence>
<evidence type="ECO:0000313" key="2">
    <source>
        <dbReference type="EMBL" id="REA57502.1"/>
    </source>
</evidence>
<proteinExistence type="predicted"/>
<evidence type="ECO:0000313" key="3">
    <source>
        <dbReference type="Proteomes" id="UP000256373"/>
    </source>
</evidence>
<dbReference type="OrthoDB" id="667380at2"/>
<sequence length="148" mass="16612">MNKSGLIDYVKELLEEKMKVAWEAMEAAQESANDQGKSSMGDKYETSRSMGQLDRNMHARQYEQVRVERTVLERIGNTTAPERGAVGSLIKTTAGWFFVSVSLGVLKYEDETVIAVSSSSPVGVILLGKTVNEKFRFQNKEQTILEMR</sequence>
<dbReference type="RefSeq" id="WP_115833404.1">
    <property type="nucleotide sequence ID" value="NZ_QNUL01000027.1"/>
</dbReference>
<dbReference type="EMBL" id="QNUL01000027">
    <property type="protein sequence ID" value="REA57502.1"/>
    <property type="molecule type" value="Genomic_DNA"/>
</dbReference>
<dbReference type="GO" id="GO:0003746">
    <property type="term" value="F:translation elongation factor activity"/>
    <property type="evidence" value="ECO:0007669"/>
    <property type="project" value="UniProtKB-KW"/>
</dbReference>
<dbReference type="AlphaFoldDB" id="A0A3D8Y527"/>
<accession>A0A3D8Y527</accession>
<keyword evidence="3" id="KW-1185">Reference proteome</keyword>
<keyword evidence="2" id="KW-0648">Protein biosynthesis</keyword>
<keyword evidence="2" id="KW-0251">Elongation factor</keyword>
<name>A0A3D8Y527_9BACT</name>
<comment type="caution">
    <text evidence="2">The sequence shown here is derived from an EMBL/GenBank/DDBJ whole genome shotgun (WGS) entry which is preliminary data.</text>
</comment>
<feature type="region of interest" description="Disordered" evidence="1">
    <location>
        <begin position="29"/>
        <end position="55"/>
    </location>
</feature>
<dbReference type="Proteomes" id="UP000256373">
    <property type="component" value="Unassembled WGS sequence"/>
</dbReference>
<gene>
    <name evidence="2" type="ORF">DSL64_23525</name>
</gene>
<reference evidence="2 3" key="1">
    <citation type="submission" date="2018-07" db="EMBL/GenBank/DDBJ databases">
        <title>Dyadobacter roseus sp. nov., isolated from rose rhizosphere soil.</title>
        <authorList>
            <person name="Chen L."/>
        </authorList>
    </citation>
    <scope>NUCLEOTIDE SEQUENCE [LARGE SCALE GENOMIC DNA]</scope>
    <source>
        <strain evidence="2 3">RS19</strain>
    </source>
</reference>
<organism evidence="2 3">
    <name type="scientific">Dyadobacter luteus</name>
    <dbReference type="NCBI Taxonomy" id="2259619"/>
    <lineage>
        <taxon>Bacteria</taxon>
        <taxon>Pseudomonadati</taxon>
        <taxon>Bacteroidota</taxon>
        <taxon>Cytophagia</taxon>
        <taxon>Cytophagales</taxon>
        <taxon>Spirosomataceae</taxon>
        <taxon>Dyadobacter</taxon>
    </lineage>
</organism>